<dbReference type="EMBL" id="BSFM01000003">
    <property type="protein sequence ID" value="GLK82410.1"/>
    <property type="molecule type" value="Genomic_DNA"/>
</dbReference>
<feature type="domain" description="Capsule synthesis protein CapA" evidence="2">
    <location>
        <begin position="6"/>
        <end position="318"/>
    </location>
</feature>
<dbReference type="PANTHER" id="PTHR33393:SF13">
    <property type="entry name" value="PGA BIOSYNTHESIS PROTEIN CAPA"/>
    <property type="match status" value="1"/>
</dbReference>
<comment type="similarity">
    <text evidence="1">Belongs to the CapA family.</text>
</comment>
<dbReference type="PANTHER" id="PTHR33393">
    <property type="entry name" value="POLYGLUTAMINE SYNTHESIS ACCESSORY PROTEIN RV0574C-RELATED"/>
    <property type="match status" value="1"/>
</dbReference>
<keyword evidence="4" id="KW-1185">Reference proteome</keyword>
<evidence type="ECO:0000256" key="1">
    <source>
        <dbReference type="ARBA" id="ARBA00005662"/>
    </source>
</evidence>
<dbReference type="SMART" id="SM00854">
    <property type="entry name" value="PGA_cap"/>
    <property type="match status" value="1"/>
</dbReference>
<dbReference type="AlphaFoldDB" id="A0A9W6JRH6"/>
<evidence type="ECO:0000259" key="2">
    <source>
        <dbReference type="SMART" id="SM00854"/>
    </source>
</evidence>
<dbReference type="InterPro" id="IPR052169">
    <property type="entry name" value="CW_Biosynth-Accessory"/>
</dbReference>
<dbReference type="InterPro" id="IPR029052">
    <property type="entry name" value="Metallo-depent_PP-like"/>
</dbReference>
<organism evidence="3 4">
    <name type="scientific">Ancylobacter defluvii</name>
    <dbReference type="NCBI Taxonomy" id="1282440"/>
    <lineage>
        <taxon>Bacteria</taxon>
        <taxon>Pseudomonadati</taxon>
        <taxon>Pseudomonadota</taxon>
        <taxon>Alphaproteobacteria</taxon>
        <taxon>Hyphomicrobiales</taxon>
        <taxon>Xanthobacteraceae</taxon>
        <taxon>Ancylobacter</taxon>
    </lineage>
</organism>
<reference evidence="3" key="2">
    <citation type="submission" date="2023-01" db="EMBL/GenBank/DDBJ databases">
        <authorList>
            <person name="Sun Q."/>
            <person name="Evtushenko L."/>
        </authorList>
    </citation>
    <scope>NUCLEOTIDE SEQUENCE</scope>
    <source>
        <strain evidence="3">VKM B-2789</strain>
    </source>
</reference>
<proteinExistence type="inferred from homology"/>
<dbReference type="Pfam" id="PF09587">
    <property type="entry name" value="PGA_cap"/>
    <property type="match status" value="1"/>
</dbReference>
<gene>
    <name evidence="3" type="ORF">GCM10017653_04790</name>
</gene>
<sequence length="415" mass="45126">MSKPFTLAVTGQSLIHHDVREATEPGFASVVETLRRADVAFTNFEGCIYGRHEGWPLKGFYFGSSGPEVLDALKAIGFNVLSLSNNHAFDLGPSGILSTLEEVSSRDFLHAGIGIDWDDAQRAGVGPLGGRQVALVAMDAGPGPDTMYADDAGKDRPARPGVNRLRVKRIFELDPARLESLREIQHLFESSPLERANYAQPNDRPSVAADEIDFWGTIFREAAAPCRRIIVDEDSARGQLDAISRATAGGAFVIAYLHQHHWEPSWQNVPAWVVDFAHRCVDAGAGAFVGHGAPVLQAIEIYKGAPLFYGLGNFLFHLKEGQKEWSPPEVWKSVVATCHFDHDGRVAAIDLLPVVLGGEQRLGADDYHNRLLPIPAQGDLAQSILRDLQQRSAPYGTEVDAKRGRIAAASALSAI</sequence>
<evidence type="ECO:0000313" key="3">
    <source>
        <dbReference type="EMBL" id="GLK82410.1"/>
    </source>
</evidence>
<accession>A0A9W6JRH6</accession>
<name>A0A9W6JRH6_9HYPH</name>
<dbReference type="Proteomes" id="UP001143330">
    <property type="component" value="Unassembled WGS sequence"/>
</dbReference>
<dbReference type="InterPro" id="IPR019079">
    <property type="entry name" value="Capsule_synth_CapA"/>
</dbReference>
<dbReference type="SUPFAM" id="SSF56300">
    <property type="entry name" value="Metallo-dependent phosphatases"/>
    <property type="match status" value="1"/>
</dbReference>
<comment type="caution">
    <text evidence="3">The sequence shown here is derived from an EMBL/GenBank/DDBJ whole genome shotgun (WGS) entry which is preliminary data.</text>
</comment>
<dbReference type="RefSeq" id="WP_213363050.1">
    <property type="nucleotide sequence ID" value="NZ_BSFM01000003.1"/>
</dbReference>
<reference evidence="3" key="1">
    <citation type="journal article" date="2014" name="Int. J. Syst. Evol. Microbiol.">
        <title>Complete genome sequence of Corynebacterium casei LMG S-19264T (=DSM 44701T), isolated from a smear-ripened cheese.</title>
        <authorList>
            <consortium name="US DOE Joint Genome Institute (JGI-PGF)"/>
            <person name="Walter F."/>
            <person name="Albersmeier A."/>
            <person name="Kalinowski J."/>
            <person name="Ruckert C."/>
        </authorList>
    </citation>
    <scope>NUCLEOTIDE SEQUENCE</scope>
    <source>
        <strain evidence="3">VKM B-2789</strain>
    </source>
</reference>
<dbReference type="CDD" id="cd07381">
    <property type="entry name" value="MPP_CapA"/>
    <property type="match status" value="1"/>
</dbReference>
<evidence type="ECO:0000313" key="4">
    <source>
        <dbReference type="Proteomes" id="UP001143330"/>
    </source>
</evidence>
<protein>
    <submittedName>
        <fullName evidence="3">Capsule synthesis protein CapA</fullName>
    </submittedName>
</protein>